<dbReference type="PANTHER" id="PTHR11455">
    <property type="entry name" value="CRYPTOCHROME"/>
    <property type="match status" value="1"/>
</dbReference>
<dbReference type="Gene3D" id="1.10.579.10">
    <property type="entry name" value="DNA Cyclobutane Dipyrimidine Photolyase, subunit A, domain 3"/>
    <property type="match status" value="1"/>
</dbReference>
<comment type="similarity">
    <text evidence="2">Belongs to the DNA photolyase class-1 family.</text>
</comment>
<evidence type="ECO:0000256" key="12">
    <source>
        <dbReference type="PIRSR" id="PIRSR602081-1"/>
    </source>
</evidence>
<dbReference type="Gene3D" id="1.25.40.80">
    <property type="match status" value="1"/>
</dbReference>
<dbReference type="PRINTS" id="PR00147">
    <property type="entry name" value="DNAPHOTLYASE"/>
</dbReference>
<dbReference type="InterPro" id="IPR005101">
    <property type="entry name" value="Cryptochr/Photolyase_FAD-bd"/>
</dbReference>
<evidence type="ECO:0000256" key="8">
    <source>
        <dbReference type="ARBA" id="ARBA00031671"/>
    </source>
</evidence>
<proteinExistence type="inferred from homology"/>
<dbReference type="KEGG" id="tsy:THSYN_08920"/>
<comment type="cofactor">
    <cofactor evidence="1">
        <name>(6R)-5,10-methylene-5,6,7,8-tetrahydrofolate</name>
        <dbReference type="ChEBI" id="CHEBI:15636"/>
    </cofactor>
</comment>
<feature type="binding site" evidence="12">
    <location>
        <begin position="390"/>
        <end position="392"/>
    </location>
    <ligand>
        <name>FAD</name>
        <dbReference type="ChEBI" id="CHEBI:57692"/>
    </ligand>
</feature>
<evidence type="ECO:0000256" key="5">
    <source>
        <dbReference type="ARBA" id="ARBA00022630"/>
    </source>
</evidence>
<dbReference type="EC" id="4.1.99.3" evidence="3"/>
<evidence type="ECO:0000256" key="14">
    <source>
        <dbReference type="RuleBase" id="RU004182"/>
    </source>
</evidence>
<sequence length="494" mass="54625">MPDTAILWFRRDLRLDDNPALSRAMAECERVLLLYIHAPAEESPWAPGAAARWWLHGSLRALDHDLRERGSRLLIATGESLAVLARISAQTGAARVYWNRLYDPATRARDAHIKLALRAQGLRCESHNAALLREPWDLLTGTGSPYKVYSAFWRKASSDLSGLAANAPLPAPAGLKRPPAVDTPVQVELDALGLLPRIPWDQGLAARWQPGESAALARARCFIGGAPDAPPPGTAALDGYAQGRDLPGQPGTSSLSPHLHFGEIGPRRLLALIEQRYGSITAPAAEAFVRELGWREFAHHLLYHFPHTTTTPLDPRFARFPWRTADAAALLAAWQRGHTGVPLVDAGMRELWHTGWMHNRVRMVVASYLTKNLRLPWQAGADWFWDTLVDADLAANTLGWQWIAGCGADAAPYFRVFNPVRQGERFDPRGDYVRRWCPELARVPDRFIHQPWAAPTAILGSAGVVLGRDYPHPLVDLARSRLEALAAFDSIKTA</sequence>
<evidence type="ECO:0000256" key="11">
    <source>
        <dbReference type="ARBA" id="ARBA00083107"/>
    </source>
</evidence>
<gene>
    <name evidence="16" type="ORF">THSYN_08920</name>
</gene>
<feature type="binding site" evidence="12">
    <location>
        <begin position="252"/>
        <end position="256"/>
    </location>
    <ligand>
        <name>FAD</name>
        <dbReference type="ChEBI" id="CHEBI:57692"/>
    </ligand>
</feature>
<evidence type="ECO:0000313" key="16">
    <source>
        <dbReference type="EMBL" id="AUB81061.1"/>
    </source>
</evidence>
<name>A0A2K8U7M0_9GAMM</name>
<dbReference type="SUPFAM" id="SSF52425">
    <property type="entry name" value="Cryptochrome/photolyase, N-terminal domain"/>
    <property type="match status" value="1"/>
</dbReference>
<dbReference type="GO" id="GO:0003677">
    <property type="term" value="F:DNA binding"/>
    <property type="evidence" value="ECO:0007669"/>
    <property type="project" value="TreeGrafter"/>
</dbReference>
<evidence type="ECO:0000256" key="1">
    <source>
        <dbReference type="ARBA" id="ARBA00001932"/>
    </source>
</evidence>
<evidence type="ECO:0000256" key="3">
    <source>
        <dbReference type="ARBA" id="ARBA00013149"/>
    </source>
</evidence>
<dbReference type="Proteomes" id="UP000232638">
    <property type="component" value="Chromosome"/>
</dbReference>
<dbReference type="Pfam" id="PF03441">
    <property type="entry name" value="FAD_binding_7"/>
    <property type="match status" value="1"/>
</dbReference>
<comment type="cofactor">
    <cofactor evidence="12">
        <name>FAD</name>
        <dbReference type="ChEBI" id="CHEBI:57692"/>
    </cofactor>
    <text evidence="12">Binds 1 FAD per subunit.</text>
</comment>
<dbReference type="AlphaFoldDB" id="A0A2K8U7M0"/>
<evidence type="ECO:0000259" key="15">
    <source>
        <dbReference type="PROSITE" id="PS51645"/>
    </source>
</evidence>
<dbReference type="SUPFAM" id="SSF48173">
    <property type="entry name" value="Cryptochrome/photolyase FAD-binding domain"/>
    <property type="match status" value="1"/>
</dbReference>
<evidence type="ECO:0000256" key="2">
    <source>
        <dbReference type="ARBA" id="ARBA00005862"/>
    </source>
</evidence>
<dbReference type="FunFam" id="1.10.579.10:FF:000003">
    <property type="entry name" value="Deoxyribodipyrimidine photo-lyase"/>
    <property type="match status" value="1"/>
</dbReference>
<dbReference type="InterPro" id="IPR006050">
    <property type="entry name" value="DNA_photolyase_N"/>
</dbReference>
<keyword evidence="5 12" id="KW-0285">Flavoprotein</keyword>
<dbReference type="EMBL" id="CP020370">
    <property type="protein sequence ID" value="AUB81061.1"/>
    <property type="molecule type" value="Genomic_DNA"/>
</dbReference>
<comment type="function">
    <text evidence="10">Involved in repair of UV radiation-induced DNA damage. Catalyzes the light-dependent monomerization (300-600 nm) of cyclobutyl pyrimidine dimers (in cis-syn configuration), which are formed between adjacent bases on the same DNA strand upon exposure to ultraviolet radiation.</text>
</comment>
<protein>
    <recommendedName>
        <fullName evidence="4">Deoxyribodipyrimidine photo-lyase</fullName>
        <ecNumber evidence="3">4.1.99.3</ecNumber>
    </recommendedName>
    <alternativeName>
        <fullName evidence="8">DNA photolyase</fullName>
    </alternativeName>
    <alternativeName>
        <fullName evidence="11">Photoreactivating enzyme</fullName>
    </alternativeName>
</protein>
<evidence type="ECO:0000313" key="17">
    <source>
        <dbReference type="Proteomes" id="UP000232638"/>
    </source>
</evidence>
<keyword evidence="17" id="KW-1185">Reference proteome</keyword>
<feature type="site" description="Electron transfer via tryptophanyl radical" evidence="13">
    <location>
        <position position="377"/>
    </location>
</feature>
<dbReference type="InterPro" id="IPR002081">
    <property type="entry name" value="Cryptochrome/DNA_photolyase_1"/>
</dbReference>
<dbReference type="OrthoDB" id="9772484at2"/>
<keyword evidence="6 12" id="KW-0274">FAD</keyword>
<dbReference type="Pfam" id="PF00875">
    <property type="entry name" value="DNA_photolyase"/>
    <property type="match status" value="1"/>
</dbReference>
<dbReference type="PROSITE" id="PS00394">
    <property type="entry name" value="DNA_PHOTOLYASES_1_1"/>
    <property type="match status" value="1"/>
</dbReference>
<dbReference type="GO" id="GO:0003904">
    <property type="term" value="F:deoxyribodipyrimidine photo-lyase activity"/>
    <property type="evidence" value="ECO:0007669"/>
    <property type="project" value="UniProtKB-EC"/>
</dbReference>
<comment type="catalytic activity">
    <reaction evidence="9">
        <text>cyclobutadipyrimidine (in DNA) = 2 pyrimidine residues (in DNA).</text>
        <dbReference type="EC" id="4.1.99.3"/>
    </reaction>
</comment>
<dbReference type="Gene3D" id="3.40.50.620">
    <property type="entry name" value="HUPs"/>
    <property type="match status" value="1"/>
</dbReference>
<keyword evidence="7 14" id="KW-0157">Chromophore</keyword>
<feature type="binding site" evidence="12">
    <location>
        <position position="288"/>
    </location>
    <ligand>
        <name>FAD</name>
        <dbReference type="ChEBI" id="CHEBI:57692"/>
    </ligand>
</feature>
<dbReference type="InterPro" id="IPR036134">
    <property type="entry name" value="Crypto/Photolyase_FAD-like_sf"/>
</dbReference>
<dbReference type="PROSITE" id="PS51645">
    <property type="entry name" value="PHR_CRY_ALPHA_BETA"/>
    <property type="match status" value="1"/>
</dbReference>
<organism evidence="16 17">
    <name type="scientific">Candidatus Thiodictyon syntrophicum</name>
    <dbReference type="NCBI Taxonomy" id="1166950"/>
    <lineage>
        <taxon>Bacteria</taxon>
        <taxon>Pseudomonadati</taxon>
        <taxon>Pseudomonadota</taxon>
        <taxon>Gammaproteobacteria</taxon>
        <taxon>Chromatiales</taxon>
        <taxon>Chromatiaceae</taxon>
        <taxon>Thiodictyon</taxon>
    </lineage>
</organism>
<reference evidence="16 17" key="1">
    <citation type="submission" date="2017-03" db="EMBL/GenBank/DDBJ databases">
        <title>Complete genome sequence of Candidatus 'Thiodictyon syntrophicum' sp. nov. strain Cad16T, a photolithoautotroph purple sulfur bacterium isolated from an alpine meromictic lake.</title>
        <authorList>
            <person name="Luedin S.M."/>
            <person name="Pothier J.F."/>
            <person name="Danza F."/>
            <person name="Storelli N."/>
            <person name="Wittwer M."/>
            <person name="Tonolla M."/>
        </authorList>
    </citation>
    <scope>NUCLEOTIDE SEQUENCE [LARGE SCALE GENOMIC DNA]</scope>
    <source>
        <strain evidence="16 17">Cad16T</strain>
    </source>
</reference>
<dbReference type="GO" id="GO:0000719">
    <property type="term" value="P:photoreactive repair"/>
    <property type="evidence" value="ECO:0007669"/>
    <property type="project" value="UniProtKB-ARBA"/>
</dbReference>
<dbReference type="RefSeq" id="WP_100918837.1">
    <property type="nucleotide sequence ID" value="NZ_CP020370.1"/>
</dbReference>
<feature type="site" description="Electron transfer via tryptophanyl radical" evidence="13">
    <location>
        <position position="322"/>
    </location>
</feature>
<dbReference type="InterPro" id="IPR014729">
    <property type="entry name" value="Rossmann-like_a/b/a_fold"/>
</dbReference>
<feature type="domain" description="Photolyase/cryptochrome alpha/beta" evidence="15">
    <location>
        <begin position="3"/>
        <end position="132"/>
    </location>
</feature>
<dbReference type="GO" id="GO:0009416">
    <property type="term" value="P:response to light stimulus"/>
    <property type="evidence" value="ECO:0007669"/>
    <property type="project" value="TreeGrafter"/>
</dbReference>
<dbReference type="GO" id="GO:0071949">
    <property type="term" value="F:FAD binding"/>
    <property type="evidence" value="ECO:0007669"/>
    <property type="project" value="TreeGrafter"/>
</dbReference>
<evidence type="ECO:0000256" key="9">
    <source>
        <dbReference type="ARBA" id="ARBA00033999"/>
    </source>
</evidence>
<evidence type="ECO:0000256" key="6">
    <source>
        <dbReference type="ARBA" id="ARBA00022827"/>
    </source>
</evidence>
<comment type="similarity">
    <text evidence="14">Belongs to the DNA photolyase family.</text>
</comment>
<evidence type="ECO:0000256" key="10">
    <source>
        <dbReference type="ARBA" id="ARBA00059220"/>
    </source>
</evidence>
<feature type="binding site" evidence="12">
    <location>
        <position position="240"/>
    </location>
    <ligand>
        <name>FAD</name>
        <dbReference type="ChEBI" id="CHEBI:57692"/>
    </ligand>
</feature>
<evidence type="ECO:0000256" key="7">
    <source>
        <dbReference type="ARBA" id="ARBA00022991"/>
    </source>
</evidence>
<feature type="site" description="Electron transfer via tryptophanyl radical" evidence="13">
    <location>
        <position position="400"/>
    </location>
</feature>
<dbReference type="InterPro" id="IPR036155">
    <property type="entry name" value="Crypto/Photolyase_N_sf"/>
</dbReference>
<keyword evidence="16" id="KW-0456">Lyase</keyword>
<evidence type="ECO:0000256" key="13">
    <source>
        <dbReference type="PIRSR" id="PIRSR602081-2"/>
    </source>
</evidence>
<dbReference type="PANTHER" id="PTHR11455:SF9">
    <property type="entry name" value="CRYPTOCHROME CIRCADIAN CLOCK 5 ISOFORM X1"/>
    <property type="match status" value="1"/>
</dbReference>
<evidence type="ECO:0000256" key="4">
    <source>
        <dbReference type="ARBA" id="ARBA00014046"/>
    </source>
</evidence>
<dbReference type="InterPro" id="IPR018394">
    <property type="entry name" value="DNA_photolyase_1_CS_C"/>
</dbReference>
<accession>A0A2K8U7M0</accession>